<comment type="caution">
    <text evidence="1">The sequence shown here is derived from an EMBL/GenBank/DDBJ whole genome shotgun (WGS) entry which is preliminary data.</text>
</comment>
<reference evidence="1" key="1">
    <citation type="submission" date="2024-09" db="EMBL/GenBank/DDBJ databases">
        <title>Black Yeasts Isolated from many extreme environments.</title>
        <authorList>
            <person name="Coleine C."/>
            <person name="Stajich J.E."/>
            <person name="Selbmann L."/>
        </authorList>
    </citation>
    <scope>NUCLEOTIDE SEQUENCE</scope>
    <source>
        <strain evidence="1">CCFEE 5737</strain>
    </source>
</reference>
<accession>A0ACC3DZS1</accession>
<gene>
    <name evidence="1" type="ORF">LTS18_004284</name>
</gene>
<organism evidence="1 2">
    <name type="scientific">Coniosporium uncinatum</name>
    <dbReference type="NCBI Taxonomy" id="93489"/>
    <lineage>
        <taxon>Eukaryota</taxon>
        <taxon>Fungi</taxon>
        <taxon>Dikarya</taxon>
        <taxon>Ascomycota</taxon>
        <taxon>Pezizomycotina</taxon>
        <taxon>Dothideomycetes</taxon>
        <taxon>Dothideomycetes incertae sedis</taxon>
        <taxon>Coniosporium</taxon>
    </lineage>
</organism>
<dbReference type="Proteomes" id="UP001186974">
    <property type="component" value="Unassembled WGS sequence"/>
</dbReference>
<name>A0ACC3DZS1_9PEZI</name>
<sequence length="812" mass="90444">MSLHTLNAMEHGLQWRSSDHDHDIFLRDIKRVAQQEDDCQGGRCDHSHCTLALLELEIFSLYLDQKGITEFHETSEYRHLTGPHPDEGGEDAEPVLPTLKPTVYEPSNKIDRRRGRDTPGALFGGYEGKPSGIGRDKTSPIPTRSKLRLYPSRQPMLCQPLESLILVGKEDLPSAPRPFSRSTSRSRTIAQLDSRIPTSCHGEPTLPHARNGTANAAVPSMEASSKEISPSVLMKPLPPRPSNEDERTENDSSREANNASIDENDTATTPVADTALVLKSPGTHGLSKLHGDLPRSRHEATNELSTRQTWTSDERIEHYFMTLNSLRFPPRKDSLSHRPVRPTVSVYSDDGAGRGTFAADAWRMSSSPLLGPLVLDAVGERSSLVPFRAIQSTSSGQPMLYKQTNGHGRFTDGEGEEIQGRWSLDDRRQRVKEQMYALQQSPSSSPLVLSPVIEAPTLTGNLESTSYAGRKRRMGLGETGKSNTWPSPGARRPAKVIMAMASKLHSRRSDPNNDNGSYQNDHSLVDGSHSLAHLSAQINYPNVTLKTLTPCPASQLRYGPLWSEVTSMASTGESKRVPSFLNGTIGLHIVAVKVGSGLKTYNVHKDLIAPHSPYFRAAFEEERFKEGQYGVLELPDANERIFRTVLDWLYAELASTFGGTRGELRNYSERFLTNNDLVQVYIFAGWYDMPQLRNSVCTEFHSYYHDWGLPMYAIVICAFESLPETSTLCRLLADVYASRFKRDHGDADEVAQHSRLPHSFLLQVMLRMSELRQPLGEEEDEEGHLSADGCQYHEHVSEVEKLACKKARGPEG</sequence>
<evidence type="ECO:0000313" key="1">
    <source>
        <dbReference type="EMBL" id="KAK3082372.1"/>
    </source>
</evidence>
<protein>
    <submittedName>
        <fullName evidence="1">Uncharacterized protein</fullName>
    </submittedName>
</protein>
<keyword evidence="2" id="KW-1185">Reference proteome</keyword>
<dbReference type="EMBL" id="JAWDJW010000001">
    <property type="protein sequence ID" value="KAK3082372.1"/>
    <property type="molecule type" value="Genomic_DNA"/>
</dbReference>
<proteinExistence type="predicted"/>
<evidence type="ECO:0000313" key="2">
    <source>
        <dbReference type="Proteomes" id="UP001186974"/>
    </source>
</evidence>